<proteinExistence type="predicted"/>
<evidence type="ECO:0000313" key="2">
    <source>
        <dbReference type="EMBL" id="ORO76920.1"/>
    </source>
</evidence>
<evidence type="ECO:0000313" key="4">
    <source>
        <dbReference type="Proteomes" id="UP000193326"/>
    </source>
</evidence>
<accession>A0A1X1J0N8</accession>
<dbReference type="AlphaFoldDB" id="A0A1X1J0N8"/>
<reference evidence="4 5" key="1">
    <citation type="journal article" date="2016" name="Eur. J. Clin. Microbiol. Infect. Dis.">
        <title>Whole genome sequencing as a tool for phylogenetic analysis of clinical strains of Mitis group streptococci.</title>
        <authorList>
            <person name="Rasmussen L.H."/>
            <person name="Dargis R."/>
            <person name="Hojholt K."/>
            <person name="Christensen J.J."/>
            <person name="Skovgaard O."/>
            <person name="Justesen U.S."/>
            <person name="Rosenvinge F.S."/>
            <person name="Moser C."/>
            <person name="Lukjancenko O."/>
            <person name="Rasmussen S."/>
            <person name="Nielsen X.C."/>
        </authorList>
    </citation>
    <scope>NUCLEOTIDE SEQUENCE [LARGE SCALE GENOMIC DNA]</scope>
    <source>
        <strain evidence="2 4">RH_70047_11</strain>
        <strain evidence="3 5">RH_9883_08</strain>
    </source>
</reference>
<keyword evidence="1" id="KW-0175">Coiled coil</keyword>
<dbReference type="EMBL" id="NCUY01000032">
    <property type="protein sequence ID" value="ORO76920.1"/>
    <property type="molecule type" value="Genomic_DNA"/>
</dbReference>
<gene>
    <name evidence="2" type="ORF">B7707_08160</name>
    <name evidence="3" type="ORF">B7708_03760</name>
</gene>
<dbReference type="RefSeq" id="WP_084946232.1">
    <property type="nucleotide sequence ID" value="NZ_NCUX01000030.1"/>
</dbReference>
<organism evidence="3 5">
    <name type="scientific">Streptococcus oralis subsp. dentisani</name>
    <dbReference type="NCBI Taxonomy" id="1458253"/>
    <lineage>
        <taxon>Bacteria</taxon>
        <taxon>Bacillati</taxon>
        <taxon>Bacillota</taxon>
        <taxon>Bacilli</taxon>
        <taxon>Lactobacillales</taxon>
        <taxon>Streptococcaceae</taxon>
        <taxon>Streptococcus</taxon>
    </lineage>
</organism>
<sequence>MAVSKFYAVAKTKDGQKRVVNAFEALKLADDNPWNYPTDKINGVFYDLETELKVSPSNGRTNLKTRKRGQAFFRYFTGESSPLRDKPGSFSYTPELIAFLSAFEVIQKFQIQEGETTIMIFPERIAKLQRVPFPDGGYSILKFYMKLEETYPYSAYYRFNGILAIEFYVSGKPSRLKRAELARKGIPLFEAKAFFPKWIQESLPEEFENPEELATIAKEIRTTYQDRDYKLYGRFQKEHMITPDNERKYQTLKTYEDQCQELKDEIKLLKSSYDEKFEKVKQLSEDIKQAETLLRKYHEEEEYYKKLEKDNQKLEEDKRKLKQEKGAILTENQRLTNESQRLRRLKNVAEEKIESLQRRSFWQRLFNK</sequence>
<comment type="caution">
    <text evidence="3">The sequence shown here is derived from an EMBL/GenBank/DDBJ whole genome shotgun (WGS) entry which is preliminary data.</text>
</comment>
<evidence type="ECO:0000313" key="3">
    <source>
        <dbReference type="EMBL" id="ORO78865.1"/>
    </source>
</evidence>
<protein>
    <submittedName>
        <fullName evidence="3">Uncharacterized protein</fullName>
    </submittedName>
</protein>
<reference evidence="3" key="2">
    <citation type="submission" date="2017-04" db="EMBL/GenBank/DDBJ databases">
        <authorList>
            <person name="Afonso C.L."/>
            <person name="Miller P.J."/>
            <person name="Scott M.A."/>
            <person name="Spackman E."/>
            <person name="Goraichik I."/>
            <person name="Dimitrov K.M."/>
            <person name="Suarez D.L."/>
            <person name="Swayne D.E."/>
        </authorList>
    </citation>
    <scope>NUCLEOTIDE SEQUENCE</scope>
    <source>
        <strain evidence="2">RH_70047_11</strain>
        <strain evidence="3">RH_9883_08</strain>
    </source>
</reference>
<feature type="coiled-coil region" evidence="1">
    <location>
        <begin position="245"/>
        <end position="359"/>
    </location>
</feature>
<dbReference type="Proteomes" id="UP000193780">
    <property type="component" value="Unassembled WGS sequence"/>
</dbReference>
<dbReference type="Proteomes" id="UP000193326">
    <property type="component" value="Unassembled WGS sequence"/>
</dbReference>
<name>A0A1X1J0N8_STROR</name>
<evidence type="ECO:0000313" key="5">
    <source>
        <dbReference type="Proteomes" id="UP000193780"/>
    </source>
</evidence>
<dbReference type="EMBL" id="NCUX01000030">
    <property type="protein sequence ID" value="ORO78865.1"/>
    <property type="molecule type" value="Genomic_DNA"/>
</dbReference>
<evidence type="ECO:0000256" key="1">
    <source>
        <dbReference type="SAM" id="Coils"/>
    </source>
</evidence>
<dbReference type="OrthoDB" id="2233818at2"/>